<keyword evidence="3" id="KW-1185">Reference proteome</keyword>
<feature type="region of interest" description="Disordered" evidence="1">
    <location>
        <begin position="49"/>
        <end position="91"/>
    </location>
</feature>
<dbReference type="AlphaFoldDB" id="T1KLY7"/>
<feature type="compositionally biased region" description="Polar residues" evidence="1">
    <location>
        <begin position="247"/>
        <end position="269"/>
    </location>
</feature>
<feature type="region of interest" description="Disordered" evidence="1">
    <location>
        <begin position="604"/>
        <end position="625"/>
    </location>
</feature>
<reference evidence="3" key="1">
    <citation type="submission" date="2011-08" db="EMBL/GenBank/DDBJ databases">
        <authorList>
            <person name="Rombauts S."/>
        </authorList>
    </citation>
    <scope>NUCLEOTIDE SEQUENCE</scope>
    <source>
        <strain evidence="3">London</strain>
    </source>
</reference>
<reference evidence="2" key="2">
    <citation type="submission" date="2015-06" db="UniProtKB">
        <authorList>
            <consortium name="EnsemblMetazoa"/>
        </authorList>
    </citation>
    <scope>IDENTIFICATION</scope>
</reference>
<feature type="compositionally biased region" description="Polar residues" evidence="1">
    <location>
        <begin position="49"/>
        <end position="72"/>
    </location>
</feature>
<sequence length="895" mass="102058">MTERKNRFFEEQDGLFDDVGDKKDFFDIYPDDEDFQMDEESDQIVKNINLLQEETNQRPSTTDKVATPTKPSTSRKDEHEQGPSGTVKKVPDVSHVSLNESSHSEIVRKVLIKELLCRTKVASQSINYLATYAMNPMLSKIHNEKWSKMEREEQIKFLSNHFEAHIIKWLVFLAKHEHVWQSKAAYAEIQAEDLRTDLLVLDNKINEEKEKYYKKINDLVSEGKEKDKQIEILKAIIGEIQSEKEANMQTSSAVKQETSVKSSRVNTTPKKSDKDEKDVEPVAGTSTGSGHVTSDKKEEKTIEEIEREIINKKAAQIRKRRRASAMAHNEEIMKRLELVKAKKCPVEGCLRIGPAETTDMNYHIRNYHPRIPPPLPQVAVVYIHKEEMLKQMEEWTKYTKENPPLPKEQRARLQEQAIADKKAEGRRRALELMSSQSNSSDYDDGSDTVRRHSGHLLMRTVEFSIAPRPPFEILNRTNFAPLSSLKYWKATWWQKSCASIGVAKGNRHGRSTRATLIRQPPQSTSSGLKPPHLQSTTSNIGSIIRGSIPNGLTSDPNNKQHNDEYQEAYSDIEGDSNAESKEGEQEDLLSDADKTILANKMVSDLLGSTPPGSTPSPKPRSPRMGTIIEEVPPSWNIRIEQWMRSVNALVNKIMVKDQAIRAEINAVVSFPKIRKATIENDLSVLTAMVKQARALQEDATHEMLRIFSQSTPTCNHFPSKEPPYEEQAGQSRQRHPNADQRPKRNPPRDEAPSYAQVARRQNNQGAPPRSSRQDMRQQVPPTEKTLTIIRSTPVGEEQEDIRKAVMRNIDLKSMRAGVERMQITGRNKVRLICPTIEDKKKIEQGVKSSQNQELRVVDTRIQDPFLIVKGCNKIMEDQDFIDALIDQNETVFNKH</sequence>
<feature type="region of interest" description="Disordered" evidence="1">
    <location>
        <begin position="504"/>
        <end position="562"/>
    </location>
</feature>
<dbReference type="EnsemblMetazoa" id="tetur14g04140.1">
    <property type="protein sequence ID" value="tetur14g04140.1"/>
    <property type="gene ID" value="tetur14g04140"/>
</dbReference>
<feature type="compositionally biased region" description="Basic and acidic residues" evidence="1">
    <location>
        <begin position="736"/>
        <end position="751"/>
    </location>
</feature>
<name>T1KLY7_TETUR</name>
<evidence type="ECO:0000256" key="1">
    <source>
        <dbReference type="SAM" id="MobiDB-lite"/>
    </source>
</evidence>
<dbReference type="EMBL" id="CAEY01000215">
    <property type="status" value="NOT_ANNOTATED_CDS"/>
    <property type="molecule type" value="Genomic_DNA"/>
</dbReference>
<feature type="region of interest" description="Disordered" evidence="1">
    <location>
        <begin position="244"/>
        <end position="300"/>
    </location>
</feature>
<accession>T1KLY7</accession>
<dbReference type="HOGENOM" id="CLU_323223_0_0_1"/>
<proteinExistence type="predicted"/>
<feature type="region of interest" description="Disordered" evidence="1">
    <location>
        <begin position="711"/>
        <end position="785"/>
    </location>
</feature>
<organism evidence="2 3">
    <name type="scientific">Tetranychus urticae</name>
    <name type="common">Two-spotted spider mite</name>
    <dbReference type="NCBI Taxonomy" id="32264"/>
    <lineage>
        <taxon>Eukaryota</taxon>
        <taxon>Metazoa</taxon>
        <taxon>Ecdysozoa</taxon>
        <taxon>Arthropoda</taxon>
        <taxon>Chelicerata</taxon>
        <taxon>Arachnida</taxon>
        <taxon>Acari</taxon>
        <taxon>Acariformes</taxon>
        <taxon>Trombidiformes</taxon>
        <taxon>Prostigmata</taxon>
        <taxon>Eleutherengona</taxon>
        <taxon>Raphignathae</taxon>
        <taxon>Tetranychoidea</taxon>
        <taxon>Tetranychidae</taxon>
        <taxon>Tetranychus</taxon>
    </lineage>
</organism>
<feature type="region of interest" description="Disordered" evidence="1">
    <location>
        <begin position="422"/>
        <end position="447"/>
    </location>
</feature>
<evidence type="ECO:0000313" key="2">
    <source>
        <dbReference type="EnsemblMetazoa" id="tetur14g04140.1"/>
    </source>
</evidence>
<feature type="compositionally biased region" description="Basic and acidic residues" evidence="1">
    <location>
        <begin position="270"/>
        <end position="280"/>
    </location>
</feature>
<dbReference type="Proteomes" id="UP000015104">
    <property type="component" value="Unassembled WGS sequence"/>
</dbReference>
<feature type="compositionally biased region" description="Polar residues" evidence="1">
    <location>
        <begin position="520"/>
        <end position="541"/>
    </location>
</feature>
<evidence type="ECO:0000313" key="3">
    <source>
        <dbReference type="Proteomes" id="UP000015104"/>
    </source>
</evidence>
<protein>
    <submittedName>
        <fullName evidence="2">Uncharacterized protein</fullName>
    </submittedName>
</protein>